<comment type="caution">
    <text evidence="1">The sequence shown here is derived from an EMBL/GenBank/DDBJ whole genome shotgun (WGS) entry which is preliminary data.</text>
</comment>
<gene>
    <name evidence="1" type="ORF">ABVQ20_34750</name>
</gene>
<protein>
    <submittedName>
        <fullName evidence="1">Uncharacterized protein</fullName>
    </submittedName>
</protein>
<dbReference type="EMBL" id="JBEWSZ010000007">
    <property type="protein sequence ID" value="MET2832120.1"/>
    <property type="molecule type" value="Genomic_DNA"/>
</dbReference>
<dbReference type="Proteomes" id="UP001548832">
    <property type="component" value="Unassembled WGS sequence"/>
</dbReference>
<name>A0ABV2DPX0_9HYPH</name>
<organism evidence="1 2">
    <name type="scientific">Mesorhizobium shangrilense</name>
    <dbReference type="NCBI Taxonomy" id="460060"/>
    <lineage>
        <taxon>Bacteria</taxon>
        <taxon>Pseudomonadati</taxon>
        <taxon>Pseudomonadota</taxon>
        <taxon>Alphaproteobacteria</taxon>
        <taxon>Hyphomicrobiales</taxon>
        <taxon>Phyllobacteriaceae</taxon>
        <taxon>Mesorhizobium</taxon>
    </lineage>
</organism>
<proteinExistence type="predicted"/>
<reference evidence="1 2" key="1">
    <citation type="submission" date="2024-06" db="EMBL/GenBank/DDBJ databases">
        <authorList>
            <person name="Kim D.-U."/>
        </authorList>
    </citation>
    <scope>NUCLEOTIDE SEQUENCE [LARGE SCALE GENOMIC DNA]</scope>
    <source>
        <strain evidence="1 2">KACC15460</strain>
    </source>
</reference>
<accession>A0ABV2DPX0</accession>
<keyword evidence="2" id="KW-1185">Reference proteome</keyword>
<evidence type="ECO:0000313" key="1">
    <source>
        <dbReference type="EMBL" id="MET2832120.1"/>
    </source>
</evidence>
<sequence length="55" mass="5924">MASNSDDLVISMDTSTIKRQLTQLGQDITASTAGISKQFETMGKSVDDSYAEAHQ</sequence>
<evidence type="ECO:0000313" key="2">
    <source>
        <dbReference type="Proteomes" id="UP001548832"/>
    </source>
</evidence>
<dbReference type="RefSeq" id="WP_354464345.1">
    <property type="nucleotide sequence ID" value="NZ_JBEWSZ010000007.1"/>
</dbReference>